<comment type="similarity">
    <text evidence="1 6">Belongs to the glycosyl hydrolase 3 family.</text>
</comment>
<evidence type="ECO:0000259" key="8">
    <source>
        <dbReference type="SMART" id="SM01217"/>
    </source>
</evidence>
<dbReference type="InterPro" id="IPR001764">
    <property type="entry name" value="Glyco_hydro_3_N"/>
</dbReference>
<dbReference type="Gene3D" id="3.40.50.1700">
    <property type="entry name" value="Glycoside hydrolase family 3 C-terminal domain"/>
    <property type="match status" value="1"/>
</dbReference>
<comment type="function">
    <text evidence="4">Catalyzes the hydrolysis of a non-reducing terminal alpha-L-arabinopyranosidic linkage in ginsenoside Rb2 (alpha-L-arabinopyranosyl-(1-&gt;6)-alpha-D-glucopyranosyl) to release alpha-D-glucopyranosyl (Rd). It is not able to hydrolyze alpha-L-arabinofuranosyl-(1-&gt;6)-alpha-D-glucopyranosyl (Rc).</text>
</comment>
<keyword evidence="6" id="KW-0326">Glycosidase</keyword>
<dbReference type="PANTHER" id="PTHR42715:SF10">
    <property type="entry name" value="BETA-GLUCOSIDASE"/>
    <property type="match status" value="1"/>
</dbReference>
<dbReference type="Pfam" id="PF00933">
    <property type="entry name" value="Glyco_hydro_3"/>
    <property type="match status" value="1"/>
</dbReference>
<dbReference type="EMBL" id="PVSR01000005">
    <property type="protein sequence ID" value="PRW64276.1"/>
    <property type="molecule type" value="Genomic_DNA"/>
</dbReference>
<dbReference type="InterPro" id="IPR017853">
    <property type="entry name" value="GH"/>
</dbReference>
<accession>A0A2T0GYT8</accession>
<protein>
    <recommendedName>
        <fullName evidence="5">Exo-alpha-(1-&gt;6)-L-arabinopyranosidase</fullName>
    </recommendedName>
</protein>
<dbReference type="InterPro" id="IPR026891">
    <property type="entry name" value="Fn3-like"/>
</dbReference>
<dbReference type="STRING" id="1050202.GCA_000384035_02952"/>
<dbReference type="PROSITE" id="PS00775">
    <property type="entry name" value="GLYCOSYL_HYDROL_F3"/>
    <property type="match status" value="1"/>
</dbReference>
<dbReference type="GO" id="GO:0008422">
    <property type="term" value="F:beta-glucosidase activity"/>
    <property type="evidence" value="ECO:0007669"/>
    <property type="project" value="UniProtKB-ARBA"/>
</dbReference>
<dbReference type="SUPFAM" id="SSF52279">
    <property type="entry name" value="Beta-D-glucan exohydrolase, C-terminal domain"/>
    <property type="match status" value="1"/>
</dbReference>
<dbReference type="Proteomes" id="UP000239352">
    <property type="component" value="Unassembled WGS sequence"/>
</dbReference>
<feature type="compositionally biased region" description="Basic and acidic residues" evidence="7">
    <location>
        <begin position="1"/>
        <end position="10"/>
    </location>
</feature>
<dbReference type="GO" id="GO:0005975">
    <property type="term" value="P:carbohydrate metabolic process"/>
    <property type="evidence" value="ECO:0007669"/>
    <property type="project" value="InterPro"/>
</dbReference>
<dbReference type="InParanoid" id="A0A2T0GYT8"/>
<dbReference type="SUPFAM" id="SSF51445">
    <property type="entry name" value="(Trans)glycosidases"/>
    <property type="match status" value="1"/>
</dbReference>
<keyword evidence="3" id="KW-0119">Carbohydrate metabolism</keyword>
<dbReference type="Pfam" id="PF01915">
    <property type="entry name" value="Glyco_hydro_3_C"/>
    <property type="match status" value="1"/>
</dbReference>
<gene>
    <name evidence="9" type="ORF">CEP50_06525</name>
</gene>
<feature type="domain" description="Fibronectin type III-like" evidence="8">
    <location>
        <begin position="608"/>
        <end position="678"/>
    </location>
</feature>
<comment type="caution">
    <text evidence="9">The sequence shown here is derived from an EMBL/GenBank/DDBJ whole genome shotgun (WGS) entry which is preliminary data.</text>
</comment>
<evidence type="ECO:0000256" key="5">
    <source>
        <dbReference type="ARBA" id="ARBA00074219"/>
    </source>
</evidence>
<dbReference type="InterPro" id="IPR019800">
    <property type="entry name" value="Glyco_hydro_3_AS"/>
</dbReference>
<organism evidence="9 10">
    <name type="scientific">Actinopolyspora mortivallis</name>
    <dbReference type="NCBI Taxonomy" id="33906"/>
    <lineage>
        <taxon>Bacteria</taxon>
        <taxon>Bacillati</taxon>
        <taxon>Actinomycetota</taxon>
        <taxon>Actinomycetes</taxon>
        <taxon>Actinopolysporales</taxon>
        <taxon>Actinopolysporaceae</taxon>
        <taxon>Actinopolyspora</taxon>
    </lineage>
</organism>
<evidence type="ECO:0000256" key="4">
    <source>
        <dbReference type="ARBA" id="ARBA00058905"/>
    </source>
</evidence>
<dbReference type="InterPro" id="IPR002772">
    <property type="entry name" value="Glyco_hydro_3_C"/>
</dbReference>
<name>A0A2T0GYT8_ACTMO</name>
<keyword evidence="2 6" id="KW-0378">Hydrolase</keyword>
<dbReference type="PRINTS" id="PR00133">
    <property type="entry name" value="GLHYDRLASE3"/>
</dbReference>
<dbReference type="InterPro" id="IPR036881">
    <property type="entry name" value="Glyco_hydro_3_C_sf"/>
</dbReference>
<dbReference type="Gene3D" id="2.60.40.10">
    <property type="entry name" value="Immunoglobulins"/>
    <property type="match status" value="1"/>
</dbReference>
<feature type="region of interest" description="Disordered" evidence="7">
    <location>
        <begin position="1"/>
        <end position="32"/>
    </location>
</feature>
<dbReference type="FunFam" id="2.60.40.10:FF:000495">
    <property type="entry name" value="Periplasmic beta-glucosidase"/>
    <property type="match status" value="1"/>
</dbReference>
<evidence type="ECO:0000256" key="3">
    <source>
        <dbReference type="ARBA" id="ARBA00023277"/>
    </source>
</evidence>
<proteinExistence type="inferred from homology"/>
<evidence type="ECO:0000313" key="10">
    <source>
        <dbReference type="Proteomes" id="UP000239352"/>
    </source>
</evidence>
<evidence type="ECO:0000313" key="9">
    <source>
        <dbReference type="EMBL" id="PRW64276.1"/>
    </source>
</evidence>
<evidence type="ECO:0000256" key="1">
    <source>
        <dbReference type="ARBA" id="ARBA00005336"/>
    </source>
</evidence>
<sequence length="844" mass="90552">MRSPRREAVRAHRNGAPPVPEPARAARSEPMTQLPDVDELTLEQRVRLLSGGDFWHTRPVPEHGVSAVTLTDGPHGIRAQSSTSERFDLSHNEPATCFPTAVTLASSWDEELVEEVGRALGTEARALGVTVALGPGMNIKRHPLGGRNFEYLSEDPLVSGRMAAAMVRGIQSRGVGACLKHFAVNNQESHRFVVDAVVDERTLRELYLAGFEHALTARPWAVMAAYNRLDGVHCTDNPWLLSTVLRDQWGFDGVVVSDWGAVEDRAAAVRAGTDLEMPGTAGESDREVLGAVRSGRLEREHVTASARRVLELVARAPGGEQDRFPAERHHALARRAAAEGTVLLTNDGTLPLSRQHTVALIGAFAESPRYQGNGSSLVTPTRLDTALEELRSRGVTLHYARGYEPGDSGRNPALIAEAVEAARQADVAVVLAGLPPTHETEGVDRQELGLPAQHDDLVNAVCAVNPRTVVALSNGGPVAMPWVDRPAAILECYLGGQAGGAALVDVLYGDAEPAGRLAESFPVAVSDVAANPFFPGQPHQVEHREGLFVGYRHHTTSGVRPLFPFGHGLGYTTFAWGEATVDRQRLGAGESVTVSLEVTNTGDRAGSEVVQVYVHDRTGVVLRPRRELRGFAKVRLDPGRSTTVGVELGPRAFAYYDVERAEWTVPRGTFDIEVARSGAEVVHTLPVEVTEGAHTSPEPPTTPPVALDDAAFRRRLGGPVPTPRAVRPFSRESTVGEISSTVLGGLFARVLRRAMPVGEDVLGEGAATGMLDRAVAEMPLRGLVRLSGGRLRGEVVDLLVDALNGGRVSTGMRALRTAAEAFGSRIAGAVPLRRQTRKSPEDTH</sequence>
<dbReference type="InterPro" id="IPR036962">
    <property type="entry name" value="Glyco_hydro_3_N_sf"/>
</dbReference>
<dbReference type="Pfam" id="PF14310">
    <property type="entry name" value="Fn3-like"/>
    <property type="match status" value="1"/>
</dbReference>
<dbReference type="PANTHER" id="PTHR42715">
    <property type="entry name" value="BETA-GLUCOSIDASE"/>
    <property type="match status" value="1"/>
</dbReference>
<keyword evidence="10" id="KW-1185">Reference proteome</keyword>
<reference evidence="9 10" key="1">
    <citation type="submission" date="2018-03" db="EMBL/GenBank/DDBJ databases">
        <title>Actinopolyspora mortivallis from Sahara, screening for active biomolecules.</title>
        <authorList>
            <person name="Selama O."/>
            <person name="Wellington E.M.H."/>
            <person name="Hacene H."/>
        </authorList>
    </citation>
    <scope>NUCLEOTIDE SEQUENCE [LARGE SCALE GENOMIC DNA]</scope>
    <source>
        <strain evidence="9 10">M5A</strain>
    </source>
</reference>
<dbReference type="InterPro" id="IPR013783">
    <property type="entry name" value="Ig-like_fold"/>
</dbReference>
<evidence type="ECO:0000256" key="6">
    <source>
        <dbReference type="RuleBase" id="RU361161"/>
    </source>
</evidence>
<dbReference type="InterPro" id="IPR050288">
    <property type="entry name" value="Cellulose_deg_GH3"/>
</dbReference>
<dbReference type="AlphaFoldDB" id="A0A2T0GYT8"/>
<evidence type="ECO:0000256" key="7">
    <source>
        <dbReference type="SAM" id="MobiDB-lite"/>
    </source>
</evidence>
<dbReference type="FunCoup" id="A0A2T0GYT8">
    <property type="interactions" value="59"/>
</dbReference>
<dbReference type="SMART" id="SM01217">
    <property type="entry name" value="Fn3_like"/>
    <property type="match status" value="1"/>
</dbReference>
<dbReference type="Gene3D" id="3.20.20.300">
    <property type="entry name" value="Glycoside hydrolase, family 3, N-terminal domain"/>
    <property type="match status" value="1"/>
</dbReference>
<evidence type="ECO:0000256" key="2">
    <source>
        <dbReference type="ARBA" id="ARBA00022801"/>
    </source>
</evidence>